<dbReference type="EMBL" id="BAAAHQ010000015">
    <property type="protein sequence ID" value="GAA0929827.1"/>
    <property type="molecule type" value="Genomic_DNA"/>
</dbReference>
<name>A0ABP4A0N1_9ACTN</name>
<protein>
    <submittedName>
        <fullName evidence="1">Uncharacterized protein</fullName>
    </submittedName>
</protein>
<proteinExistence type="predicted"/>
<comment type="caution">
    <text evidence="1">The sequence shown here is derived from an EMBL/GenBank/DDBJ whole genome shotgun (WGS) entry which is preliminary data.</text>
</comment>
<evidence type="ECO:0000313" key="1">
    <source>
        <dbReference type="EMBL" id="GAA0929827.1"/>
    </source>
</evidence>
<evidence type="ECO:0000313" key="2">
    <source>
        <dbReference type="Proteomes" id="UP001501578"/>
    </source>
</evidence>
<reference evidence="2" key="1">
    <citation type="journal article" date="2019" name="Int. J. Syst. Evol. Microbiol.">
        <title>The Global Catalogue of Microorganisms (GCM) 10K type strain sequencing project: providing services to taxonomists for standard genome sequencing and annotation.</title>
        <authorList>
            <consortium name="The Broad Institute Genomics Platform"/>
            <consortium name="The Broad Institute Genome Sequencing Center for Infectious Disease"/>
            <person name="Wu L."/>
            <person name="Ma J."/>
        </authorList>
    </citation>
    <scope>NUCLEOTIDE SEQUENCE [LARGE SCALE GENOMIC DNA]</scope>
    <source>
        <strain evidence="2">JCM 11136</strain>
    </source>
</reference>
<dbReference type="RefSeq" id="WP_343950834.1">
    <property type="nucleotide sequence ID" value="NZ_BAAAHQ010000015.1"/>
</dbReference>
<gene>
    <name evidence="1" type="ORF">GCM10009560_33940</name>
</gene>
<organism evidence="1 2">
    <name type="scientific">Nonomuraea longicatena</name>
    <dbReference type="NCBI Taxonomy" id="83682"/>
    <lineage>
        <taxon>Bacteria</taxon>
        <taxon>Bacillati</taxon>
        <taxon>Actinomycetota</taxon>
        <taxon>Actinomycetes</taxon>
        <taxon>Streptosporangiales</taxon>
        <taxon>Streptosporangiaceae</taxon>
        <taxon>Nonomuraea</taxon>
    </lineage>
</organism>
<dbReference type="Proteomes" id="UP001501578">
    <property type="component" value="Unassembled WGS sequence"/>
</dbReference>
<accession>A0ABP4A0N1</accession>
<sequence>MSKRVLVAVLVVVTSVVAAVSMVWGEQLRFTVSSGGMEDVARTLQVGEELREQDIGGLSFELVRNEDGLVYFYRGRDLDGSGRGYVWSPERRVEAKHLGGPWYELVDDAHQSPSVTPLQRGAMRVGAANP</sequence>
<keyword evidence="2" id="KW-1185">Reference proteome</keyword>